<proteinExistence type="predicted"/>
<dbReference type="PRINTS" id="PR00344">
    <property type="entry name" value="BCTRLSENSOR"/>
</dbReference>
<feature type="region of interest" description="Disordered" evidence="8">
    <location>
        <begin position="290"/>
        <end position="312"/>
    </location>
</feature>
<dbReference type="KEGG" id="dpd:Deipe_0251"/>
<feature type="domain" description="HPt" evidence="12">
    <location>
        <begin position="160"/>
        <end position="261"/>
    </location>
</feature>
<dbReference type="SUPFAM" id="SSF47384">
    <property type="entry name" value="Homodimeric domain of signal transducing histidine kinase"/>
    <property type="match status" value="1"/>
</dbReference>
<dbReference type="Gene3D" id="2.30.30.40">
    <property type="entry name" value="SH3 Domains"/>
    <property type="match status" value="1"/>
</dbReference>
<feature type="domain" description="Histidine kinase" evidence="9">
    <location>
        <begin position="439"/>
        <end position="647"/>
    </location>
</feature>
<dbReference type="PANTHER" id="PTHR43395">
    <property type="entry name" value="SENSOR HISTIDINE KINASE CHEA"/>
    <property type="match status" value="1"/>
</dbReference>
<dbReference type="SUPFAM" id="SSF47226">
    <property type="entry name" value="Histidine-containing phosphotransfer domain, HPT domain"/>
    <property type="match status" value="2"/>
</dbReference>
<keyword evidence="4" id="KW-0808">Transferase</keyword>
<dbReference type="HOGENOM" id="CLU_000650_2_1_0"/>
<evidence type="ECO:0000256" key="6">
    <source>
        <dbReference type="PROSITE-ProRule" id="PRU00110"/>
    </source>
</evidence>
<name>K9ZW38_DEIPD</name>
<evidence type="ECO:0000256" key="4">
    <source>
        <dbReference type="ARBA" id="ARBA00022679"/>
    </source>
</evidence>
<dbReference type="CDD" id="cd00088">
    <property type="entry name" value="HPT"/>
    <property type="match status" value="1"/>
</dbReference>
<keyword evidence="5 13" id="KW-0418">Kinase</keyword>
<dbReference type="PANTHER" id="PTHR43395:SF8">
    <property type="entry name" value="HISTIDINE KINASE"/>
    <property type="match status" value="1"/>
</dbReference>
<evidence type="ECO:0000313" key="14">
    <source>
        <dbReference type="Proteomes" id="UP000010467"/>
    </source>
</evidence>
<dbReference type="SUPFAM" id="SSF52172">
    <property type="entry name" value="CheY-like"/>
    <property type="match status" value="1"/>
</dbReference>
<keyword evidence="14" id="KW-1185">Reference proteome</keyword>
<dbReference type="InterPro" id="IPR004358">
    <property type="entry name" value="Sig_transdc_His_kin-like_C"/>
</dbReference>
<comment type="catalytic activity">
    <reaction evidence="1">
        <text>ATP + protein L-histidine = ADP + protein N-phospho-L-histidine.</text>
        <dbReference type="EC" id="2.7.13.3"/>
    </reaction>
</comment>
<dbReference type="SMART" id="SM00387">
    <property type="entry name" value="HATPase_c"/>
    <property type="match status" value="1"/>
</dbReference>
<evidence type="ECO:0000256" key="3">
    <source>
        <dbReference type="ARBA" id="ARBA00022553"/>
    </source>
</evidence>
<dbReference type="InterPro" id="IPR051315">
    <property type="entry name" value="Bact_Chemotaxis_CheA"/>
</dbReference>
<evidence type="ECO:0000256" key="5">
    <source>
        <dbReference type="ARBA" id="ARBA00022777"/>
    </source>
</evidence>
<dbReference type="PROSITE" id="PS50110">
    <property type="entry name" value="RESPONSE_REGULATORY"/>
    <property type="match status" value="1"/>
</dbReference>
<dbReference type="GO" id="GO:0000155">
    <property type="term" value="F:phosphorelay sensor kinase activity"/>
    <property type="evidence" value="ECO:0007669"/>
    <property type="project" value="InterPro"/>
</dbReference>
<dbReference type="InterPro" id="IPR002545">
    <property type="entry name" value="CheW-lke_dom"/>
</dbReference>
<dbReference type="Gene3D" id="3.30.565.10">
    <property type="entry name" value="Histidine kinase-like ATPase, C-terminal domain"/>
    <property type="match status" value="1"/>
</dbReference>
<dbReference type="SMART" id="SM00448">
    <property type="entry name" value="REC"/>
    <property type="match status" value="1"/>
</dbReference>
<dbReference type="InterPro" id="IPR008207">
    <property type="entry name" value="Sig_transdc_His_kin_Hpt_dom"/>
</dbReference>
<dbReference type="OrthoDB" id="9803176at2"/>
<sequence>MTMDVTLSGDLFESFLLDSWDAFGQFEMAIGALDTQYSEEALAQIAGLSHRIRGTTALYGFGQMSRLAALAERLLEFRPELDQEGRAGLIAFFERLAVCLRSALERISNRRGEGDLGLQFTEIGGTALLRRLLDQQGHAFAQKSARSQTGAGAASQLTRFARENADVWEYFAPEAREHIELMRAALDSGDLSADTITTLFRSAHTLKGSSYMVGFSPLGDLGHVLEDVLSAVRDAQLTLDPAVVLTLGEGVDLAERLLRVAEGENVDLGRVIRHTKRKLNALIGVEMPDTGAEAAPAPSPAPAPSAASGDARATVRVPVEKLDALMSMASELIVTRGRLTYQLGQLSEMGALLSRARERMTHTAREFEEKYLNPHLALGEKETESESAPQAARGVSATVQEMFDELEFDSYTDLNIVARSVTEISSDLAELQLQLDAQLSALHDEGETLSKLARTLRGEVARARRVPFGQAVTRLKRWARTRDGGTAFSLDVSGENVEVDTFVLEAVVDPLLHLLNNSLVHGIEDPQTRVAAGKAPEGRISVHAAQHGPFLDIEVRDDGAGINSEKVREAARGRVPDEELAVMTDDELTALIFLPGFSTAKEVTAEAGRGVGMDVVASNIRRLGGEVLVRSQKGVGTTFTLRVPLTQQITETLAFRVGMHTAAFPTAVVRALRSVPSDEVVTGEQGERVTVEGESVRLLRLRTLWGYEAATMNTTQMKSTTTDGDELSVIVVETAGRRLAIAVDEFLGLEELAIHSGGPLLEHVPYVSGTTLSSAGEVVMLLDAQGIERLDAQRSGHKAWPTVAVSSRRQRLLLIDDSVSVRRVVARMLERGGFDVVTASDGYDALELLRSDTDFDAVLTDLEMPRVSGYEVIEEVRRRSSTAHLPVIVMTTRAGDKHQQLAMSLGANEYFSKPIDETRLIRRLAEITRGAAHRA</sequence>
<dbReference type="AlphaFoldDB" id="K9ZW38"/>
<evidence type="ECO:0000259" key="9">
    <source>
        <dbReference type="PROSITE" id="PS50109"/>
    </source>
</evidence>
<dbReference type="PROSITE" id="PS50894">
    <property type="entry name" value="HPT"/>
    <property type="match status" value="2"/>
</dbReference>
<dbReference type="InterPro" id="IPR036890">
    <property type="entry name" value="HATPase_C_sf"/>
</dbReference>
<evidence type="ECO:0000259" key="10">
    <source>
        <dbReference type="PROSITE" id="PS50110"/>
    </source>
</evidence>
<dbReference type="InterPro" id="IPR037006">
    <property type="entry name" value="CheA-like_homodim_sf"/>
</dbReference>
<dbReference type="Pfam" id="PF01627">
    <property type="entry name" value="Hpt"/>
    <property type="match status" value="1"/>
</dbReference>
<dbReference type="Gene3D" id="1.10.287.560">
    <property type="entry name" value="Histidine kinase CheA-like, homodimeric domain"/>
    <property type="match status" value="1"/>
</dbReference>
<feature type="domain" description="HPt" evidence="12">
    <location>
        <begin position="4"/>
        <end position="107"/>
    </location>
</feature>
<dbReference type="GO" id="GO:0006935">
    <property type="term" value="P:chemotaxis"/>
    <property type="evidence" value="ECO:0007669"/>
    <property type="project" value="UniProtKB-KW"/>
</dbReference>
<dbReference type="Gene3D" id="3.40.50.2300">
    <property type="match status" value="1"/>
</dbReference>
<dbReference type="Pfam" id="PF02895">
    <property type="entry name" value="H-kinase_dim"/>
    <property type="match status" value="1"/>
</dbReference>
<keyword evidence="3 7" id="KW-0597">Phosphoprotein</keyword>
<dbReference type="PATRIC" id="fig|937777.3.peg.258"/>
<feature type="domain" description="CheW-like" evidence="11">
    <location>
        <begin position="649"/>
        <end position="793"/>
    </location>
</feature>
<dbReference type="GO" id="GO:0005524">
    <property type="term" value="F:ATP binding"/>
    <property type="evidence" value="ECO:0007669"/>
    <property type="project" value="UniProtKB-KW"/>
</dbReference>
<dbReference type="SUPFAM" id="SSF50341">
    <property type="entry name" value="CheW-like"/>
    <property type="match status" value="1"/>
</dbReference>
<evidence type="ECO:0000256" key="7">
    <source>
        <dbReference type="PROSITE-ProRule" id="PRU00169"/>
    </source>
</evidence>
<dbReference type="eggNOG" id="COG0643">
    <property type="taxonomic scope" value="Bacteria"/>
</dbReference>
<feature type="modified residue" description="Phosphohistidine" evidence="6">
    <location>
        <position position="50"/>
    </location>
</feature>
<evidence type="ECO:0000259" key="12">
    <source>
        <dbReference type="PROSITE" id="PS50894"/>
    </source>
</evidence>
<dbReference type="Pfam" id="PF01584">
    <property type="entry name" value="CheW"/>
    <property type="match status" value="1"/>
</dbReference>
<dbReference type="CDD" id="cd00156">
    <property type="entry name" value="REC"/>
    <property type="match status" value="1"/>
</dbReference>
<dbReference type="Proteomes" id="UP000010467">
    <property type="component" value="Chromosome"/>
</dbReference>
<dbReference type="SMART" id="SM01231">
    <property type="entry name" value="H-kinase_dim"/>
    <property type="match status" value="1"/>
</dbReference>
<dbReference type="InterPro" id="IPR001789">
    <property type="entry name" value="Sig_transdc_resp-reg_receiver"/>
</dbReference>
<dbReference type="EC" id="2.7.13.3" evidence="2"/>
<dbReference type="Pfam" id="PF00072">
    <property type="entry name" value="Response_reg"/>
    <property type="match status" value="1"/>
</dbReference>
<dbReference type="SMART" id="SM00260">
    <property type="entry name" value="CheW"/>
    <property type="match status" value="1"/>
</dbReference>
<feature type="modified residue" description="4-aspartylphosphate" evidence="7">
    <location>
        <position position="861"/>
    </location>
</feature>
<dbReference type="InterPro" id="IPR036641">
    <property type="entry name" value="HPT_dom_sf"/>
</dbReference>
<dbReference type="InterPro" id="IPR011006">
    <property type="entry name" value="CheY-like_superfamily"/>
</dbReference>
<dbReference type="EMBL" id="CP003382">
    <property type="protein sequence ID" value="AFZ65853.1"/>
    <property type="molecule type" value="Genomic_DNA"/>
</dbReference>
<accession>K9ZW38</accession>
<evidence type="ECO:0000256" key="8">
    <source>
        <dbReference type="SAM" id="MobiDB-lite"/>
    </source>
</evidence>
<dbReference type="FunFam" id="3.30.565.10:FF:000016">
    <property type="entry name" value="Chemotaxis protein CheA, putative"/>
    <property type="match status" value="1"/>
</dbReference>
<gene>
    <name evidence="13" type="ordered locus">Deipe_0251</name>
</gene>
<dbReference type="InterPro" id="IPR005467">
    <property type="entry name" value="His_kinase_dom"/>
</dbReference>
<dbReference type="SUPFAM" id="SSF55874">
    <property type="entry name" value="ATPase domain of HSP90 chaperone/DNA topoisomerase II/histidine kinase"/>
    <property type="match status" value="1"/>
</dbReference>
<dbReference type="Pfam" id="PF02518">
    <property type="entry name" value="HATPase_c"/>
    <property type="match status" value="1"/>
</dbReference>
<dbReference type="InterPro" id="IPR003594">
    <property type="entry name" value="HATPase_dom"/>
</dbReference>
<reference evidence="14" key="1">
    <citation type="submission" date="2012-03" db="EMBL/GenBank/DDBJ databases">
        <title>Complete sequence of chromosome of Deinococcus peraridilitoris DSM 19664.</title>
        <authorList>
            <person name="Lucas S."/>
            <person name="Copeland A."/>
            <person name="Lapidus A."/>
            <person name="Glavina del Rio T."/>
            <person name="Dalin E."/>
            <person name="Tice H."/>
            <person name="Bruce D."/>
            <person name="Goodwin L."/>
            <person name="Pitluck S."/>
            <person name="Peters L."/>
            <person name="Mikhailova N."/>
            <person name="Lu M."/>
            <person name="Kyrpides N."/>
            <person name="Mavromatis K."/>
            <person name="Ivanova N."/>
            <person name="Brettin T."/>
            <person name="Detter J.C."/>
            <person name="Han C."/>
            <person name="Larimer F."/>
            <person name="Land M."/>
            <person name="Hauser L."/>
            <person name="Markowitz V."/>
            <person name="Cheng J.-F."/>
            <person name="Hugenholtz P."/>
            <person name="Woyke T."/>
            <person name="Wu D."/>
            <person name="Pukall R."/>
            <person name="Steenblock K."/>
            <person name="Brambilla E."/>
            <person name="Klenk H.-P."/>
            <person name="Eisen J.A."/>
        </authorList>
    </citation>
    <scope>NUCLEOTIDE SEQUENCE [LARGE SCALE GENOMIC DNA]</scope>
    <source>
        <strain evidence="14">DSM 19664 / LMG 22246 / CIP 109416 / KR-200</strain>
    </source>
</reference>
<dbReference type="InterPro" id="IPR036061">
    <property type="entry name" value="CheW-like_dom_sf"/>
</dbReference>
<organism evidence="13 14">
    <name type="scientific">Deinococcus peraridilitoris (strain DSM 19664 / LMG 22246 / CIP 109416 / KR-200)</name>
    <dbReference type="NCBI Taxonomy" id="937777"/>
    <lineage>
        <taxon>Bacteria</taxon>
        <taxon>Thermotogati</taxon>
        <taxon>Deinococcota</taxon>
        <taxon>Deinococci</taxon>
        <taxon>Deinococcales</taxon>
        <taxon>Deinococcaceae</taxon>
        <taxon>Deinococcus</taxon>
    </lineage>
</organism>
<evidence type="ECO:0000259" key="11">
    <source>
        <dbReference type="PROSITE" id="PS50851"/>
    </source>
</evidence>
<evidence type="ECO:0000256" key="1">
    <source>
        <dbReference type="ARBA" id="ARBA00000085"/>
    </source>
</evidence>
<dbReference type="Gene3D" id="1.20.120.160">
    <property type="entry name" value="HPT domain"/>
    <property type="match status" value="2"/>
</dbReference>
<evidence type="ECO:0000313" key="13">
    <source>
        <dbReference type="EMBL" id="AFZ65853.1"/>
    </source>
</evidence>
<dbReference type="STRING" id="937777.Deipe_0251"/>
<dbReference type="eggNOG" id="COG0784">
    <property type="taxonomic scope" value="Bacteria"/>
</dbReference>
<dbReference type="GO" id="GO:0005737">
    <property type="term" value="C:cytoplasm"/>
    <property type="evidence" value="ECO:0007669"/>
    <property type="project" value="InterPro"/>
</dbReference>
<dbReference type="InterPro" id="IPR004105">
    <property type="entry name" value="CheA-like_dim"/>
</dbReference>
<dbReference type="PROSITE" id="PS50851">
    <property type="entry name" value="CHEW"/>
    <property type="match status" value="1"/>
</dbReference>
<dbReference type="RefSeq" id="WP_015234164.1">
    <property type="nucleotide sequence ID" value="NC_019793.1"/>
</dbReference>
<dbReference type="PROSITE" id="PS50109">
    <property type="entry name" value="HIS_KIN"/>
    <property type="match status" value="1"/>
</dbReference>
<feature type="domain" description="Response regulatory" evidence="10">
    <location>
        <begin position="811"/>
        <end position="928"/>
    </location>
</feature>
<dbReference type="SMART" id="SM00073">
    <property type="entry name" value="HPT"/>
    <property type="match status" value="1"/>
</dbReference>
<protein>
    <recommendedName>
        <fullName evidence="2">histidine kinase</fullName>
        <ecNumber evidence="2">2.7.13.3</ecNumber>
    </recommendedName>
</protein>
<evidence type="ECO:0000256" key="2">
    <source>
        <dbReference type="ARBA" id="ARBA00012438"/>
    </source>
</evidence>
<feature type="modified residue" description="Phosphohistidine" evidence="6">
    <location>
        <position position="204"/>
    </location>
</feature>
<dbReference type="InterPro" id="IPR036097">
    <property type="entry name" value="HisK_dim/P_sf"/>
</dbReference>